<dbReference type="AlphaFoldDB" id="A0A1W1YSK8"/>
<organism evidence="2 3">
    <name type="scientific">Desulfocicer vacuolatum DSM 3385</name>
    <dbReference type="NCBI Taxonomy" id="1121400"/>
    <lineage>
        <taxon>Bacteria</taxon>
        <taxon>Pseudomonadati</taxon>
        <taxon>Thermodesulfobacteriota</taxon>
        <taxon>Desulfobacteria</taxon>
        <taxon>Desulfobacterales</taxon>
        <taxon>Desulfobacteraceae</taxon>
        <taxon>Desulfocicer</taxon>
    </lineage>
</organism>
<dbReference type="RefSeq" id="WP_084066620.1">
    <property type="nucleotide sequence ID" value="NZ_FWXY01000001.1"/>
</dbReference>
<keyword evidence="3" id="KW-1185">Reference proteome</keyword>
<sequence length="829" mass="93756">MTGIAWGLKKQERMENSKIKKNTIFLKFIFAFGASLLLTLGLGQQATCMSGTHAPCPAIQAPLPAEVHETVIRAEELDKAGKHGQAAALLSNFQKKHPEHVFAYIDYNIGFFFYNAGKHKSAVSHLEKTVKLAPCFAGGWQLLAAAAQELKDFKLAARAMEKTAAMNHDPDLKYQAALLWMESKSPQKALPLLRDLEKIKPVKSQWLVALSNVLGTMEKKIEMARTMEKAARAGKSPDLWFHAAWLWVDAHRPRNALGLLEVLAQRKKVKPDWLLMLCNVYMALDKPLKAAQTMEHALTLDSSPQNLYTAGVLWLQVNKPVNSRKHLLKLVELNPPKADWFVALAQSWIMSKQISRAAQPMEKAFKISRNPDHAYQAGLLRLQLTQPDKALNSLLFLTKQSRPKPKWMKAVSDAWLMKEKFPQAARAMEKAANISQKNKHYYRAARLWLQAQAPEKALPLLTRLATTKHPRAKWCITLSNTHLLLKNNLQAARAMEQGARISGKGKHLYRAAMLWDRENNQKKTLSLLRLSIAAKPAKSLWFIELASRLLRSKEKTEALAVMEQVHFTDEAPALKYRAVLIWQGLDRPEKARPILKKLCQMPKPEYPWLVSMVRLDMELNLCNEGSSMLTKLLNCYPDKPESWKLAVWVAREKSDYAGAAAAMNVVFRLEPQKEKQNLKALGHYYHMAGVPVKAAQSFREAAGSTPCPKDFDRIKDVLLGGKRYDLALEAAKSALESEKNPARWEAVGDIAFLMRQYDESSRAYLEALELTDKPSLRIKSAYALMKQKKLTLACRYFQEVLEQKNIEESIITEASQAMAYIKNIQAMMP</sequence>
<gene>
    <name evidence="2" type="ORF">SAMN02746065_101323</name>
</gene>
<feature type="repeat" description="TPR" evidence="1">
    <location>
        <begin position="103"/>
        <end position="136"/>
    </location>
</feature>
<evidence type="ECO:0000256" key="1">
    <source>
        <dbReference type="PROSITE-ProRule" id="PRU00339"/>
    </source>
</evidence>
<dbReference type="STRING" id="1121400.SAMN02746065_101323"/>
<dbReference type="InterPro" id="IPR019734">
    <property type="entry name" value="TPR_rpt"/>
</dbReference>
<evidence type="ECO:0008006" key="4">
    <source>
        <dbReference type="Google" id="ProtNLM"/>
    </source>
</evidence>
<protein>
    <recommendedName>
        <fullName evidence="4">Tetratricopeptide repeat-containing protein</fullName>
    </recommendedName>
</protein>
<dbReference type="SMART" id="SM00028">
    <property type="entry name" value="TPR"/>
    <property type="match status" value="4"/>
</dbReference>
<dbReference type="Proteomes" id="UP000192418">
    <property type="component" value="Unassembled WGS sequence"/>
</dbReference>
<dbReference type="PANTHER" id="PTHR12558">
    <property type="entry name" value="CELL DIVISION CYCLE 16,23,27"/>
    <property type="match status" value="1"/>
</dbReference>
<reference evidence="2 3" key="1">
    <citation type="submission" date="2017-04" db="EMBL/GenBank/DDBJ databases">
        <authorList>
            <person name="Afonso C.L."/>
            <person name="Miller P.J."/>
            <person name="Scott M.A."/>
            <person name="Spackman E."/>
            <person name="Goraichik I."/>
            <person name="Dimitrov K.M."/>
            <person name="Suarez D.L."/>
            <person name="Swayne D.E."/>
        </authorList>
    </citation>
    <scope>NUCLEOTIDE SEQUENCE [LARGE SCALE GENOMIC DNA]</scope>
    <source>
        <strain evidence="2 3">DSM 3385</strain>
    </source>
</reference>
<dbReference type="SUPFAM" id="SSF48452">
    <property type="entry name" value="TPR-like"/>
    <property type="match status" value="3"/>
</dbReference>
<evidence type="ECO:0000313" key="2">
    <source>
        <dbReference type="EMBL" id="SMC39124.1"/>
    </source>
</evidence>
<dbReference type="Gene3D" id="1.25.40.10">
    <property type="entry name" value="Tetratricopeptide repeat domain"/>
    <property type="match status" value="4"/>
</dbReference>
<dbReference type="EMBL" id="FWXY01000001">
    <property type="protein sequence ID" value="SMC39124.1"/>
    <property type="molecule type" value="Genomic_DNA"/>
</dbReference>
<name>A0A1W1YSK8_9BACT</name>
<proteinExistence type="predicted"/>
<accession>A0A1W1YSK8</accession>
<dbReference type="OrthoDB" id="5448728at2"/>
<dbReference type="PANTHER" id="PTHR12558:SF13">
    <property type="entry name" value="CELL DIVISION CYCLE PROTEIN 27 HOMOLOG"/>
    <property type="match status" value="1"/>
</dbReference>
<dbReference type="PROSITE" id="PS50005">
    <property type="entry name" value="TPR"/>
    <property type="match status" value="1"/>
</dbReference>
<keyword evidence="1" id="KW-0802">TPR repeat</keyword>
<dbReference type="InterPro" id="IPR011990">
    <property type="entry name" value="TPR-like_helical_dom_sf"/>
</dbReference>
<evidence type="ECO:0000313" key="3">
    <source>
        <dbReference type="Proteomes" id="UP000192418"/>
    </source>
</evidence>